<protein>
    <submittedName>
        <fullName evidence="2">Uncharacterized protein</fullName>
    </submittedName>
</protein>
<dbReference type="Proteomes" id="UP000541444">
    <property type="component" value="Unassembled WGS sequence"/>
</dbReference>
<evidence type="ECO:0000256" key="1">
    <source>
        <dbReference type="SAM" id="Phobius"/>
    </source>
</evidence>
<gene>
    <name evidence="2" type="ORF">GIB67_035867</name>
</gene>
<reference evidence="2 3" key="1">
    <citation type="journal article" date="2020" name="IScience">
        <title>Genome Sequencing of the Endangered Kingdonia uniflora (Circaeasteraceae, Ranunculales) Reveals Potential Mechanisms of Evolutionary Specialization.</title>
        <authorList>
            <person name="Sun Y."/>
            <person name="Deng T."/>
            <person name="Zhang A."/>
            <person name="Moore M.J."/>
            <person name="Landis J.B."/>
            <person name="Lin N."/>
            <person name="Zhang H."/>
            <person name="Zhang X."/>
            <person name="Huang J."/>
            <person name="Zhang X."/>
            <person name="Sun H."/>
            <person name="Wang H."/>
        </authorList>
    </citation>
    <scope>NUCLEOTIDE SEQUENCE [LARGE SCALE GENOMIC DNA]</scope>
    <source>
        <strain evidence="2">TB1705</strain>
        <tissue evidence="2">Leaf</tissue>
    </source>
</reference>
<keyword evidence="1" id="KW-0472">Membrane</keyword>
<organism evidence="2 3">
    <name type="scientific">Kingdonia uniflora</name>
    <dbReference type="NCBI Taxonomy" id="39325"/>
    <lineage>
        <taxon>Eukaryota</taxon>
        <taxon>Viridiplantae</taxon>
        <taxon>Streptophyta</taxon>
        <taxon>Embryophyta</taxon>
        <taxon>Tracheophyta</taxon>
        <taxon>Spermatophyta</taxon>
        <taxon>Magnoliopsida</taxon>
        <taxon>Ranunculales</taxon>
        <taxon>Circaeasteraceae</taxon>
        <taxon>Kingdonia</taxon>
    </lineage>
</organism>
<feature type="transmembrane region" description="Helical" evidence="1">
    <location>
        <begin position="21"/>
        <end position="40"/>
    </location>
</feature>
<evidence type="ECO:0000313" key="2">
    <source>
        <dbReference type="EMBL" id="KAF6134977.1"/>
    </source>
</evidence>
<evidence type="ECO:0000313" key="3">
    <source>
        <dbReference type="Proteomes" id="UP000541444"/>
    </source>
</evidence>
<comment type="caution">
    <text evidence="2">The sequence shown here is derived from an EMBL/GenBank/DDBJ whole genome shotgun (WGS) entry which is preliminary data.</text>
</comment>
<dbReference type="EMBL" id="JACGCM010002821">
    <property type="protein sequence ID" value="KAF6134977.1"/>
    <property type="molecule type" value="Genomic_DNA"/>
</dbReference>
<keyword evidence="3" id="KW-1185">Reference proteome</keyword>
<feature type="non-terminal residue" evidence="2">
    <location>
        <position position="1"/>
    </location>
</feature>
<dbReference type="AlphaFoldDB" id="A0A7J7KXB6"/>
<sequence>DNGQNPVKFFKCPKLCFKFSNNALFSYFIIIILLSSQNWMTLLAPTSPFIDEGEGSNI</sequence>
<keyword evidence="1" id="KW-1133">Transmembrane helix</keyword>
<accession>A0A7J7KXB6</accession>
<name>A0A7J7KXB6_9MAGN</name>
<keyword evidence="1" id="KW-0812">Transmembrane</keyword>
<proteinExistence type="predicted"/>